<dbReference type="PANTHER" id="PTHR42683">
    <property type="entry name" value="ALDEHYDE REDUCTASE"/>
    <property type="match status" value="1"/>
</dbReference>
<dbReference type="RefSeq" id="WP_014449986.1">
    <property type="nucleotide sequence ID" value="NC_017094.1"/>
</dbReference>
<dbReference type="STRING" id="1162668.LFE_1824"/>
<dbReference type="FunFam" id="3.40.50.720:FF:000022">
    <property type="entry name" value="Cinnamyl alcohol dehydrogenase"/>
    <property type="match status" value="1"/>
</dbReference>
<dbReference type="CDD" id="cd05283">
    <property type="entry name" value="CAD1"/>
    <property type="match status" value="1"/>
</dbReference>
<dbReference type="Pfam" id="PF08240">
    <property type="entry name" value="ADH_N"/>
    <property type="match status" value="1"/>
</dbReference>
<evidence type="ECO:0000313" key="7">
    <source>
        <dbReference type="EMBL" id="BAM07502.1"/>
    </source>
</evidence>
<reference evidence="7 8" key="1">
    <citation type="journal article" date="2012" name="J. Bacteriol.">
        <title>Complete Genome Sequence of Leptospirillum ferrooxidans Strain C2-3, Isolated from a Fresh Volcanic Ash Deposit on the Island of Miyake, Japan.</title>
        <authorList>
            <person name="Fujimura R."/>
            <person name="Sato Y."/>
            <person name="Nishizawa T."/>
            <person name="Oshima K."/>
            <person name="Kim S.-W."/>
            <person name="Hattori M."/>
            <person name="Kamijo T."/>
            <person name="Ohta H."/>
        </authorList>
    </citation>
    <scope>NUCLEOTIDE SEQUENCE [LARGE SCALE GENOMIC DNA]</scope>
    <source>
        <strain evidence="7 8">C2-3</strain>
    </source>
</reference>
<keyword evidence="2 5" id="KW-0479">Metal-binding</keyword>
<dbReference type="EMBL" id="AP012342">
    <property type="protein sequence ID" value="BAM07502.1"/>
    <property type="molecule type" value="Genomic_DNA"/>
</dbReference>
<dbReference type="Gene3D" id="3.40.50.720">
    <property type="entry name" value="NAD(P)-binding Rossmann-like Domain"/>
    <property type="match status" value="1"/>
</dbReference>
<dbReference type="GO" id="GO:0008106">
    <property type="term" value="F:alcohol dehydrogenase (NADP+) activity"/>
    <property type="evidence" value="ECO:0007669"/>
    <property type="project" value="UniProtKB-ARBA"/>
</dbReference>
<sequence>MIETKGYAAMKAGGPLEPFSFSRRELAPNDILVEILYCGICHSDIHQVKNEWGGATFPLVPGHEIVGRVLKGGSQAKRFAVGDAVGIGCFVDSCGTCESCREGLQQYCTGGLVWTYNSKDRDGNMTQGGYSRKIVIREDYALEIPRNLPLERVAPLLCAGITTYSPLRRFKVGKGSRVGVMGLGGLGHMAVKLASRMGADVTVLSHSPNKEADSRVLGATGFVRTNDSGGMARLSETLDVMIDTISAPHDPNLYLGLLKRDGAMVLVGVPEAPLSVHAFSLIGRRRNLTASLIGGLPETQELLDFCGREGIGADVEVISPSEVNKAYERTLSGDVRYRFVIDMRSLD</sequence>
<dbReference type="KEGG" id="lfc:LFE_1824"/>
<dbReference type="InterPro" id="IPR013149">
    <property type="entry name" value="ADH-like_C"/>
</dbReference>
<evidence type="ECO:0000259" key="6">
    <source>
        <dbReference type="SMART" id="SM00829"/>
    </source>
</evidence>
<dbReference type="SUPFAM" id="SSF50129">
    <property type="entry name" value="GroES-like"/>
    <property type="match status" value="1"/>
</dbReference>
<comment type="cofactor">
    <cofactor evidence="1 5">
        <name>Zn(2+)</name>
        <dbReference type="ChEBI" id="CHEBI:29105"/>
    </cofactor>
</comment>
<dbReference type="InterPro" id="IPR047109">
    <property type="entry name" value="CAD-like"/>
</dbReference>
<evidence type="ECO:0000256" key="2">
    <source>
        <dbReference type="ARBA" id="ARBA00022723"/>
    </source>
</evidence>
<dbReference type="SMART" id="SM00829">
    <property type="entry name" value="PKS_ER"/>
    <property type="match status" value="1"/>
</dbReference>
<reference evidence="8" key="2">
    <citation type="submission" date="2012-03" db="EMBL/GenBank/DDBJ databases">
        <title>The complete genome sequence of the pioneer microbe on fresh volcanic deposit, Leptospirillum ferrooxidans strain C2-3.</title>
        <authorList>
            <person name="Fujimura R."/>
            <person name="Sato Y."/>
            <person name="Nishizawa T."/>
            <person name="Nanba K."/>
            <person name="Oshima K."/>
            <person name="Hattori M."/>
            <person name="Kamijo T."/>
            <person name="Ohta H."/>
        </authorList>
    </citation>
    <scope>NUCLEOTIDE SEQUENCE [LARGE SCALE GENOMIC DNA]</scope>
    <source>
        <strain evidence="8">C2-3</strain>
    </source>
</reference>
<dbReference type="PROSITE" id="PS00059">
    <property type="entry name" value="ADH_ZINC"/>
    <property type="match status" value="1"/>
</dbReference>
<keyword evidence="3 5" id="KW-0862">Zinc</keyword>
<keyword evidence="8" id="KW-1185">Reference proteome</keyword>
<dbReference type="InterPro" id="IPR002328">
    <property type="entry name" value="ADH_Zn_CS"/>
</dbReference>
<evidence type="ECO:0000256" key="3">
    <source>
        <dbReference type="ARBA" id="ARBA00022833"/>
    </source>
</evidence>
<dbReference type="InterPro" id="IPR020843">
    <property type="entry name" value="ER"/>
</dbReference>
<dbReference type="InterPro" id="IPR036291">
    <property type="entry name" value="NAD(P)-bd_dom_sf"/>
</dbReference>
<dbReference type="InterPro" id="IPR013154">
    <property type="entry name" value="ADH-like_N"/>
</dbReference>
<dbReference type="eggNOG" id="COG1064">
    <property type="taxonomic scope" value="Bacteria"/>
</dbReference>
<dbReference type="Gene3D" id="3.90.180.10">
    <property type="entry name" value="Medium-chain alcohol dehydrogenases, catalytic domain"/>
    <property type="match status" value="1"/>
</dbReference>
<evidence type="ECO:0000256" key="1">
    <source>
        <dbReference type="ARBA" id="ARBA00001947"/>
    </source>
</evidence>
<evidence type="ECO:0000256" key="4">
    <source>
        <dbReference type="ARBA" id="ARBA00023002"/>
    </source>
</evidence>
<evidence type="ECO:0000313" key="8">
    <source>
        <dbReference type="Proteomes" id="UP000007382"/>
    </source>
</evidence>
<keyword evidence="4" id="KW-0560">Oxidoreductase</keyword>
<dbReference type="HOGENOM" id="CLU_026673_20_2_0"/>
<name>I0IQF3_LEPFC</name>
<evidence type="ECO:0000256" key="5">
    <source>
        <dbReference type="RuleBase" id="RU361277"/>
    </source>
</evidence>
<organism evidence="7 8">
    <name type="scientific">Leptospirillum ferrooxidans (strain C2-3)</name>
    <dbReference type="NCBI Taxonomy" id="1162668"/>
    <lineage>
        <taxon>Bacteria</taxon>
        <taxon>Pseudomonadati</taxon>
        <taxon>Nitrospirota</taxon>
        <taxon>Nitrospiria</taxon>
        <taxon>Nitrospirales</taxon>
        <taxon>Nitrospiraceae</taxon>
        <taxon>Leptospirillum</taxon>
    </lineage>
</organism>
<proteinExistence type="inferred from homology"/>
<dbReference type="GO" id="GO:0008270">
    <property type="term" value="F:zinc ion binding"/>
    <property type="evidence" value="ECO:0007669"/>
    <property type="project" value="InterPro"/>
</dbReference>
<dbReference type="Proteomes" id="UP000007382">
    <property type="component" value="Chromosome"/>
</dbReference>
<dbReference type="SUPFAM" id="SSF51735">
    <property type="entry name" value="NAD(P)-binding Rossmann-fold domains"/>
    <property type="match status" value="1"/>
</dbReference>
<comment type="similarity">
    <text evidence="5">Belongs to the zinc-containing alcohol dehydrogenase family.</text>
</comment>
<gene>
    <name evidence="7" type="ordered locus">LFE_1824</name>
</gene>
<dbReference type="PATRIC" id="fig|1162668.3.peg.2169"/>
<dbReference type="InterPro" id="IPR011032">
    <property type="entry name" value="GroES-like_sf"/>
</dbReference>
<feature type="domain" description="Enoyl reductase (ER)" evidence="6">
    <location>
        <begin position="14"/>
        <end position="288"/>
    </location>
</feature>
<dbReference type="Pfam" id="PF00107">
    <property type="entry name" value="ADH_zinc_N"/>
    <property type="match status" value="1"/>
</dbReference>
<accession>I0IQF3</accession>
<dbReference type="OrthoDB" id="9771084at2"/>
<protein>
    <submittedName>
        <fullName evidence="7">Putative zinc-containing alcohol dehydrogenase superfamily protein</fullName>
    </submittedName>
</protein>
<dbReference type="AlphaFoldDB" id="I0IQF3"/>